<dbReference type="OrthoDB" id="9781034at2"/>
<name>A0A1G7BH18_9BURK</name>
<dbReference type="AlphaFoldDB" id="A0A1G7BH18"/>
<dbReference type="InterPro" id="IPR051126">
    <property type="entry name" value="Thiosulfate_sulfurtransferase"/>
</dbReference>
<dbReference type="PANTHER" id="PTHR43855:SF1">
    <property type="entry name" value="THIOSULFATE SULFURTRANSFERASE"/>
    <property type="match status" value="1"/>
</dbReference>
<dbReference type="EMBL" id="FMYQ01000039">
    <property type="protein sequence ID" value="SDE26421.1"/>
    <property type="molecule type" value="Genomic_DNA"/>
</dbReference>
<dbReference type="Proteomes" id="UP000198908">
    <property type="component" value="Unassembled WGS sequence"/>
</dbReference>
<keyword evidence="1" id="KW-0677">Repeat</keyword>
<evidence type="ECO:0000313" key="3">
    <source>
        <dbReference type="EMBL" id="SDE26421.1"/>
    </source>
</evidence>
<feature type="domain" description="Rhodanese" evidence="2">
    <location>
        <begin position="151"/>
        <end position="262"/>
    </location>
</feature>
<dbReference type="GO" id="GO:0016740">
    <property type="term" value="F:transferase activity"/>
    <property type="evidence" value="ECO:0007669"/>
    <property type="project" value="UniProtKB-KW"/>
</dbReference>
<dbReference type="RefSeq" id="WP_092005242.1">
    <property type="nucleotide sequence ID" value="NZ_FMYQ01000039.1"/>
</dbReference>
<dbReference type="Gene3D" id="3.40.250.10">
    <property type="entry name" value="Rhodanese-like domain"/>
    <property type="match status" value="2"/>
</dbReference>
<dbReference type="SMART" id="SM00450">
    <property type="entry name" value="RHOD"/>
    <property type="match status" value="2"/>
</dbReference>
<keyword evidence="3" id="KW-0670">Pyruvate</keyword>
<protein>
    <submittedName>
        <fullName evidence="3">Thiosulfate/3-mercaptopyruvate sulfurtransferase</fullName>
    </submittedName>
</protein>
<accession>A0A1G7BH18</accession>
<dbReference type="Pfam" id="PF00581">
    <property type="entry name" value="Rhodanese"/>
    <property type="match status" value="2"/>
</dbReference>
<organism evidence="3 4">
    <name type="scientific">Paraburkholderia lycopersici</name>
    <dbReference type="NCBI Taxonomy" id="416944"/>
    <lineage>
        <taxon>Bacteria</taxon>
        <taxon>Pseudomonadati</taxon>
        <taxon>Pseudomonadota</taxon>
        <taxon>Betaproteobacteria</taxon>
        <taxon>Burkholderiales</taxon>
        <taxon>Burkholderiaceae</taxon>
        <taxon>Paraburkholderia</taxon>
    </lineage>
</organism>
<keyword evidence="3" id="KW-0808">Transferase</keyword>
<dbReference type="STRING" id="416944.SAMN05421548_13943"/>
<evidence type="ECO:0000259" key="2">
    <source>
        <dbReference type="PROSITE" id="PS50206"/>
    </source>
</evidence>
<dbReference type="InterPro" id="IPR001763">
    <property type="entry name" value="Rhodanese-like_dom"/>
</dbReference>
<evidence type="ECO:0000256" key="1">
    <source>
        <dbReference type="ARBA" id="ARBA00022737"/>
    </source>
</evidence>
<dbReference type="SUPFAM" id="SSF52821">
    <property type="entry name" value="Rhodanese/Cell cycle control phosphatase"/>
    <property type="match status" value="2"/>
</dbReference>
<dbReference type="PROSITE" id="PS50206">
    <property type="entry name" value="RHODANESE_3"/>
    <property type="match status" value="2"/>
</dbReference>
<dbReference type="CDD" id="cd01449">
    <property type="entry name" value="TST_Repeat_2"/>
    <property type="match status" value="1"/>
</dbReference>
<evidence type="ECO:0000313" key="4">
    <source>
        <dbReference type="Proteomes" id="UP000198908"/>
    </source>
</evidence>
<sequence length="266" mass="28180">MPQLSLIEPSSLSRLSADAIAVDLRPQEKYWQGHLPNARHVDALLFALPKTDAASVQQYETRLRWLLSTLGVGPDAQVVVYGESLDGSVARAAWGLAFAGVERVAVLAGPLADAGDVPLTRDAPVFAALPFAFEARRALLATADDIAATLGSAATHIVDARELDDYRGTRPGAVRSGHIPGALHWDNRQELGAHGVLETSAALAERFGALGIAKNEPVVVYCGGGPRASRTWLALKHAGYTQASVYQASWGEWGARADLPIETSAS</sequence>
<keyword evidence="4" id="KW-1185">Reference proteome</keyword>
<gene>
    <name evidence="3" type="ORF">SAMN05421548_13943</name>
</gene>
<dbReference type="InterPro" id="IPR036873">
    <property type="entry name" value="Rhodanese-like_dom_sf"/>
</dbReference>
<reference evidence="4" key="1">
    <citation type="submission" date="2016-09" db="EMBL/GenBank/DDBJ databases">
        <authorList>
            <person name="Varghese N."/>
            <person name="Submissions S."/>
        </authorList>
    </citation>
    <scope>NUCLEOTIDE SEQUENCE [LARGE SCALE GENOMIC DNA]</scope>
    <source>
        <strain evidence="4">TNe-862</strain>
    </source>
</reference>
<proteinExistence type="predicted"/>
<feature type="domain" description="Rhodanese" evidence="2">
    <location>
        <begin position="15"/>
        <end position="120"/>
    </location>
</feature>
<dbReference type="PANTHER" id="PTHR43855">
    <property type="entry name" value="THIOSULFATE SULFURTRANSFERASE"/>
    <property type="match status" value="1"/>
</dbReference>